<dbReference type="AlphaFoldDB" id="A0A8H8T1B7"/>
<accession>A0A8H8T1B7</accession>
<dbReference type="RefSeq" id="XP_043185431.1">
    <property type="nucleotide sequence ID" value="XM_043326959.1"/>
</dbReference>
<gene>
    <name evidence="2" type="ORF">RhiXN_07143</name>
</gene>
<evidence type="ECO:0000256" key="1">
    <source>
        <dbReference type="SAM" id="MobiDB-lite"/>
    </source>
</evidence>
<name>A0A8H8T1B7_9AGAM</name>
<evidence type="ECO:0000313" key="2">
    <source>
        <dbReference type="EMBL" id="QRW25194.1"/>
    </source>
</evidence>
<evidence type="ECO:0000313" key="3">
    <source>
        <dbReference type="Proteomes" id="UP000650533"/>
    </source>
</evidence>
<feature type="region of interest" description="Disordered" evidence="1">
    <location>
        <begin position="85"/>
        <end position="113"/>
    </location>
</feature>
<organism evidence="2 3">
    <name type="scientific">Rhizoctonia solani</name>
    <dbReference type="NCBI Taxonomy" id="456999"/>
    <lineage>
        <taxon>Eukaryota</taxon>
        <taxon>Fungi</taxon>
        <taxon>Dikarya</taxon>
        <taxon>Basidiomycota</taxon>
        <taxon>Agaricomycotina</taxon>
        <taxon>Agaricomycetes</taxon>
        <taxon>Cantharellales</taxon>
        <taxon>Ceratobasidiaceae</taxon>
        <taxon>Rhizoctonia</taxon>
    </lineage>
</organism>
<dbReference type="KEGG" id="rsx:RhiXN_07143"/>
<proteinExistence type="predicted"/>
<dbReference type="Proteomes" id="UP000650533">
    <property type="component" value="Chromosome 13"/>
</dbReference>
<reference evidence="2" key="1">
    <citation type="submission" date="2020-05" db="EMBL/GenBank/DDBJ databases">
        <title>Evolutionary and genomic comparisons of hybrid uninucleate and nonhybrid Rhizoctonia fungi.</title>
        <authorList>
            <person name="Li C."/>
            <person name="Chen X."/>
        </authorList>
    </citation>
    <scope>NUCLEOTIDE SEQUENCE</scope>
    <source>
        <strain evidence="2">AG-1 IA</strain>
    </source>
</reference>
<sequence length="234" mass="25312">MTPSLLETTKQKNEDTLATSGTNKRAKILKHASAITITPGTDILHKPPAASATVTQLHYSQSIRGVFSTLLKTHSSNIDPGCIPLSDSTSHRSGHAPGATNMHSEQANKSGEVVKAKPKDVGNLLKSKLKGDVGLHSLFFIGQAVFNVYHTMFPLDAICKEYFPFTNNSNYPAQYDSPSGGNAKPNLIQGSLCNNQVHWADIKLITECKPTSKTSDWNLAYLQLACDACIVFAQ</sequence>
<feature type="region of interest" description="Disordered" evidence="1">
    <location>
        <begin position="1"/>
        <end position="24"/>
    </location>
</feature>
<protein>
    <submittedName>
        <fullName evidence="2">Phosphoribosylformylglycinamidine synthase</fullName>
    </submittedName>
</protein>
<dbReference type="EMBL" id="CP059670">
    <property type="protein sequence ID" value="QRW25194.1"/>
    <property type="molecule type" value="Genomic_DNA"/>
</dbReference>
<dbReference type="GeneID" id="67029422"/>